<evidence type="ECO:0000313" key="1">
    <source>
        <dbReference type="EMBL" id="GEB86003.1"/>
    </source>
</evidence>
<dbReference type="AlphaFoldDB" id="A0A4Y3TW32"/>
<dbReference type="InterPro" id="IPR012863">
    <property type="entry name" value="DUF1636"/>
</dbReference>
<dbReference type="Proteomes" id="UP000317730">
    <property type="component" value="Unassembled WGS sequence"/>
</dbReference>
<dbReference type="SUPFAM" id="SSF52833">
    <property type="entry name" value="Thioredoxin-like"/>
    <property type="match status" value="1"/>
</dbReference>
<accession>A0A4Y3TW32</accession>
<sequence length="163" mass="17304">MLSLVRPPCGLNLAMPTPCPMIDKGAEQMAEDSPPAQTVLYVCSTCRAGMPLQEGQPVAGARLLAALQNAVETLPEAPQSQQQPIIRAVECLSACARGCAIALARPGSWTYVYGDLSEADTADILLGAQGYCASADGIPPWRERPAIFRKQCVARIPPQEIAQ</sequence>
<reference evidence="1 2" key="1">
    <citation type="submission" date="2019-06" db="EMBL/GenBank/DDBJ databases">
        <title>Whole genome shotgun sequence of Acetobacter peroxydans NBRC 13755.</title>
        <authorList>
            <person name="Hosoyama A."/>
            <person name="Uohara A."/>
            <person name="Ohji S."/>
            <person name="Ichikawa N."/>
        </authorList>
    </citation>
    <scope>NUCLEOTIDE SEQUENCE [LARGE SCALE GENOMIC DNA]</scope>
    <source>
        <strain evidence="1 2">NBRC 13755</strain>
    </source>
</reference>
<name>A0A4Y3TW32_9PROT</name>
<dbReference type="InterPro" id="IPR036249">
    <property type="entry name" value="Thioredoxin-like_sf"/>
</dbReference>
<organism evidence="1 2">
    <name type="scientific">Acetobacter peroxydans</name>
    <dbReference type="NCBI Taxonomy" id="104098"/>
    <lineage>
        <taxon>Bacteria</taxon>
        <taxon>Pseudomonadati</taxon>
        <taxon>Pseudomonadota</taxon>
        <taxon>Alphaproteobacteria</taxon>
        <taxon>Acetobacterales</taxon>
        <taxon>Acetobacteraceae</taxon>
        <taxon>Acetobacter</taxon>
    </lineage>
</organism>
<keyword evidence="2" id="KW-1185">Reference proteome</keyword>
<dbReference type="CDD" id="cd02980">
    <property type="entry name" value="TRX_Fd_family"/>
    <property type="match status" value="1"/>
</dbReference>
<evidence type="ECO:0008006" key="3">
    <source>
        <dbReference type="Google" id="ProtNLM"/>
    </source>
</evidence>
<dbReference type="RefSeq" id="WP_264812201.1">
    <property type="nucleotide sequence ID" value="NZ_BAPL01000032.1"/>
</dbReference>
<evidence type="ECO:0000313" key="2">
    <source>
        <dbReference type="Proteomes" id="UP000317730"/>
    </source>
</evidence>
<proteinExistence type="predicted"/>
<comment type="caution">
    <text evidence="1">The sequence shown here is derived from an EMBL/GenBank/DDBJ whole genome shotgun (WGS) entry which is preliminary data.</text>
</comment>
<gene>
    <name evidence="1" type="ORF">APE01nite_18000</name>
</gene>
<protein>
    <recommendedName>
        <fullName evidence="3">Metal-binding protein</fullName>
    </recommendedName>
</protein>
<dbReference type="Pfam" id="PF07845">
    <property type="entry name" value="DUF1636"/>
    <property type="match status" value="1"/>
</dbReference>
<dbReference type="EMBL" id="BJMV01000009">
    <property type="protein sequence ID" value="GEB86003.1"/>
    <property type="molecule type" value="Genomic_DNA"/>
</dbReference>